<feature type="binding site" evidence="7">
    <location>
        <position position="82"/>
    </location>
    <ligand>
        <name>Zn(2+)</name>
        <dbReference type="ChEBI" id="CHEBI:29105"/>
    </ligand>
</feature>
<dbReference type="GO" id="GO:0000976">
    <property type="term" value="F:transcription cis-regulatory region binding"/>
    <property type="evidence" value="ECO:0007669"/>
    <property type="project" value="TreeGrafter"/>
</dbReference>
<evidence type="ECO:0000256" key="3">
    <source>
        <dbReference type="ARBA" id="ARBA00022833"/>
    </source>
</evidence>
<dbReference type="Pfam" id="PF01475">
    <property type="entry name" value="FUR"/>
    <property type="match status" value="1"/>
</dbReference>
<sequence length="143" mass="16446">MATLKYSRQRESIKEFLRSRTDHPTADVVYENMKLIYPNISLGTVYRNLSLLADLGEIKKLSSFAGADHFDGRTERHCHFMCTRCERIIDLENEKIHHIMELAGENFGGKITDYSARFFGLCEDCLKETVNESDTSENTSDEN</sequence>
<dbReference type="AlphaFoldDB" id="A0A844GL16"/>
<evidence type="ECO:0000256" key="1">
    <source>
        <dbReference type="ARBA" id="ARBA00007957"/>
    </source>
</evidence>
<dbReference type="GO" id="GO:0045892">
    <property type="term" value="P:negative regulation of DNA-templated transcription"/>
    <property type="evidence" value="ECO:0007669"/>
    <property type="project" value="TreeGrafter"/>
</dbReference>
<dbReference type="EMBL" id="WMBC01000024">
    <property type="protein sequence ID" value="MTD62873.1"/>
    <property type="molecule type" value="Genomic_DNA"/>
</dbReference>
<name>A0A844GL16_9FIRM</name>
<evidence type="ECO:0000256" key="5">
    <source>
        <dbReference type="ARBA" id="ARBA00023125"/>
    </source>
</evidence>
<dbReference type="PANTHER" id="PTHR33202">
    <property type="entry name" value="ZINC UPTAKE REGULATION PROTEIN"/>
    <property type="match status" value="1"/>
</dbReference>
<evidence type="ECO:0000256" key="4">
    <source>
        <dbReference type="ARBA" id="ARBA00023015"/>
    </source>
</evidence>
<keyword evidence="4" id="KW-0805">Transcription regulation</keyword>
<keyword evidence="7" id="KW-0479">Metal-binding</keyword>
<dbReference type="Proteomes" id="UP000437824">
    <property type="component" value="Unassembled WGS sequence"/>
</dbReference>
<keyword evidence="3 7" id="KW-0862">Zinc</keyword>
<organism evidence="8 9">
    <name type="scientific">Blautia luti DSM 14534 = JCM 17040</name>
    <dbReference type="NCBI Taxonomy" id="649762"/>
    <lineage>
        <taxon>Bacteria</taxon>
        <taxon>Bacillati</taxon>
        <taxon>Bacillota</taxon>
        <taxon>Clostridia</taxon>
        <taxon>Lachnospirales</taxon>
        <taxon>Lachnospiraceae</taxon>
        <taxon>Blautia</taxon>
    </lineage>
</organism>
<dbReference type="GO" id="GO:1900376">
    <property type="term" value="P:regulation of secondary metabolite biosynthetic process"/>
    <property type="evidence" value="ECO:0007669"/>
    <property type="project" value="TreeGrafter"/>
</dbReference>
<feature type="binding site" evidence="7">
    <location>
        <position position="122"/>
    </location>
    <ligand>
        <name>Zn(2+)</name>
        <dbReference type="ChEBI" id="CHEBI:29105"/>
    </ligand>
</feature>
<dbReference type="GO" id="GO:0008270">
    <property type="term" value="F:zinc ion binding"/>
    <property type="evidence" value="ECO:0007669"/>
    <property type="project" value="TreeGrafter"/>
</dbReference>
<comment type="similarity">
    <text evidence="1">Belongs to the Fur family.</text>
</comment>
<evidence type="ECO:0000256" key="6">
    <source>
        <dbReference type="ARBA" id="ARBA00023163"/>
    </source>
</evidence>
<dbReference type="InterPro" id="IPR036390">
    <property type="entry name" value="WH_DNA-bd_sf"/>
</dbReference>
<evidence type="ECO:0000256" key="7">
    <source>
        <dbReference type="PIRSR" id="PIRSR602481-1"/>
    </source>
</evidence>
<proteinExistence type="inferred from homology"/>
<dbReference type="InterPro" id="IPR002481">
    <property type="entry name" value="FUR"/>
</dbReference>
<dbReference type="RefSeq" id="WP_118510022.1">
    <property type="nucleotide sequence ID" value="NZ_WMBC01000024.1"/>
</dbReference>
<comment type="caution">
    <text evidence="8">The sequence shown here is derived from an EMBL/GenBank/DDBJ whole genome shotgun (WGS) entry which is preliminary data.</text>
</comment>
<evidence type="ECO:0000313" key="9">
    <source>
        <dbReference type="Proteomes" id="UP000437824"/>
    </source>
</evidence>
<dbReference type="SUPFAM" id="SSF46785">
    <property type="entry name" value="Winged helix' DNA-binding domain"/>
    <property type="match status" value="1"/>
</dbReference>
<dbReference type="InterPro" id="IPR043135">
    <property type="entry name" value="Fur_C"/>
</dbReference>
<dbReference type="Gene3D" id="3.30.1490.190">
    <property type="match status" value="1"/>
</dbReference>
<protein>
    <submittedName>
        <fullName evidence="8">Transcriptional repressor</fullName>
    </submittedName>
</protein>
<accession>A0A844GL16</accession>
<keyword evidence="5" id="KW-0238">DNA-binding</keyword>
<dbReference type="InterPro" id="IPR036388">
    <property type="entry name" value="WH-like_DNA-bd_sf"/>
</dbReference>
<keyword evidence="2" id="KW-0678">Repressor</keyword>
<feature type="binding site" evidence="7">
    <location>
        <position position="85"/>
    </location>
    <ligand>
        <name>Zn(2+)</name>
        <dbReference type="ChEBI" id="CHEBI:29105"/>
    </ligand>
</feature>
<dbReference type="GO" id="GO:0003700">
    <property type="term" value="F:DNA-binding transcription factor activity"/>
    <property type="evidence" value="ECO:0007669"/>
    <property type="project" value="InterPro"/>
</dbReference>
<keyword evidence="6" id="KW-0804">Transcription</keyword>
<dbReference type="CDD" id="cd07153">
    <property type="entry name" value="Fur_like"/>
    <property type="match status" value="1"/>
</dbReference>
<gene>
    <name evidence="8" type="ORF">GKZ57_16985</name>
</gene>
<comment type="cofactor">
    <cofactor evidence="7">
        <name>Zn(2+)</name>
        <dbReference type="ChEBI" id="CHEBI:29105"/>
    </cofactor>
    <text evidence="7">Binds 1 zinc ion per subunit.</text>
</comment>
<reference evidence="8 9" key="1">
    <citation type="submission" date="2019-11" db="EMBL/GenBank/DDBJ databases">
        <title>Draft genome sequence of Blautia luti DSM 14534T, isolated from human stool.</title>
        <authorList>
            <person name="Ortiz R."/>
            <person name="Melis-Arcos F."/>
            <person name="Covarrubias P."/>
            <person name="Cardenas J.P."/>
            <person name="Perez-Donoso J."/>
            <person name="Almonacid D."/>
        </authorList>
    </citation>
    <scope>NUCLEOTIDE SEQUENCE [LARGE SCALE GENOMIC DNA]</scope>
    <source>
        <strain evidence="8 9">DSM 14534</strain>
    </source>
</reference>
<dbReference type="PANTHER" id="PTHR33202:SF7">
    <property type="entry name" value="FERRIC UPTAKE REGULATION PROTEIN"/>
    <property type="match status" value="1"/>
</dbReference>
<dbReference type="Gene3D" id="1.10.10.10">
    <property type="entry name" value="Winged helix-like DNA-binding domain superfamily/Winged helix DNA-binding domain"/>
    <property type="match status" value="1"/>
</dbReference>
<feature type="binding site" evidence="7">
    <location>
        <position position="125"/>
    </location>
    <ligand>
        <name>Zn(2+)</name>
        <dbReference type="ChEBI" id="CHEBI:29105"/>
    </ligand>
</feature>
<evidence type="ECO:0000313" key="8">
    <source>
        <dbReference type="EMBL" id="MTD62873.1"/>
    </source>
</evidence>
<evidence type="ECO:0000256" key="2">
    <source>
        <dbReference type="ARBA" id="ARBA00022491"/>
    </source>
</evidence>